<dbReference type="EMBL" id="CAMXCT020000960">
    <property type="protein sequence ID" value="CAL1138516.1"/>
    <property type="molecule type" value="Genomic_DNA"/>
</dbReference>
<organism evidence="4">
    <name type="scientific">Cladocopium goreaui</name>
    <dbReference type="NCBI Taxonomy" id="2562237"/>
    <lineage>
        <taxon>Eukaryota</taxon>
        <taxon>Sar</taxon>
        <taxon>Alveolata</taxon>
        <taxon>Dinophyceae</taxon>
        <taxon>Suessiales</taxon>
        <taxon>Symbiodiniaceae</taxon>
        <taxon>Cladocopium</taxon>
    </lineage>
</organism>
<name>A0A9P1C511_9DINO</name>
<evidence type="ECO:0000313" key="4">
    <source>
        <dbReference type="EMBL" id="CAI3985141.1"/>
    </source>
</evidence>
<reference evidence="5 6" key="2">
    <citation type="submission" date="2024-05" db="EMBL/GenBank/DDBJ databases">
        <authorList>
            <person name="Chen Y."/>
            <person name="Shah S."/>
            <person name="Dougan E. K."/>
            <person name="Thang M."/>
            <person name="Chan C."/>
        </authorList>
    </citation>
    <scope>NUCLEOTIDE SEQUENCE [LARGE SCALE GENOMIC DNA]</scope>
</reference>
<feature type="transmembrane region" description="Helical" evidence="3">
    <location>
        <begin position="147"/>
        <end position="167"/>
    </location>
</feature>
<dbReference type="EMBL" id="CAMXCT030000960">
    <property type="protein sequence ID" value="CAL4772453.1"/>
    <property type="molecule type" value="Genomic_DNA"/>
</dbReference>
<protein>
    <submittedName>
        <fullName evidence="4">Uncharacterized protein</fullName>
    </submittedName>
</protein>
<proteinExistence type="predicted"/>
<evidence type="ECO:0000313" key="6">
    <source>
        <dbReference type="Proteomes" id="UP001152797"/>
    </source>
</evidence>
<feature type="coiled-coil region" evidence="1">
    <location>
        <begin position="32"/>
        <end position="122"/>
    </location>
</feature>
<keyword evidence="3" id="KW-0472">Membrane</keyword>
<gene>
    <name evidence="4" type="ORF">C1SCF055_LOCUS12623</name>
</gene>
<comment type="caution">
    <text evidence="4">The sequence shown here is derived from an EMBL/GenBank/DDBJ whole genome shotgun (WGS) entry which is preliminary data.</text>
</comment>
<keyword evidence="1" id="KW-0175">Coiled coil</keyword>
<feature type="region of interest" description="Disordered" evidence="2">
    <location>
        <begin position="595"/>
        <end position="615"/>
    </location>
</feature>
<dbReference type="AlphaFoldDB" id="A0A9P1C511"/>
<feature type="region of interest" description="Disordered" evidence="2">
    <location>
        <begin position="712"/>
        <end position="798"/>
    </location>
</feature>
<evidence type="ECO:0000256" key="3">
    <source>
        <dbReference type="SAM" id="Phobius"/>
    </source>
</evidence>
<keyword evidence="3" id="KW-1133">Transmembrane helix</keyword>
<sequence>MQWRRHIGDARPLGQLAQVLKLVARMDQSGEVQRLSNEVLAERRELEQQLAQRRALEDQLREARGRLDEASAKRRDSAIESAAAQKRIAQMQDELVFVTREVNGVEEDLKALRQACGQEKEEMETSEILPSRGSEGKVSHWLSRVRASFIVPAVGLMVLGVFALGAMRQSLASPTAGDQSEILQQEFKIPELPANPIDELKAEIKKPVTVFKSKWGINDLRPNQITLCVTNLNIGLWKIVQLGAVITKTVASCPAGFNSIDKKIACNINLATIVSTLACAMAFFTSTSIVCTGKTNPDARCTIFLALTFRNLALFPAAENQISLFCPKASLEQTVIQGGVRTFDAGQRRLLNSSFDSFSDRELSEPMPPIEQVFCAWNVAQSFWFFARIPPLADIARRRCPAKRGQEAACSEVINNILTMTFNGAKFIAAATTNCVNGMNVAAGCSAGSLNFMSGITGISWVASAFANGACTDLRAKRKAATEVRINRQIHKINAIKSNTLRRLLREKKLTGPAIAEAHQMIAQEEADTRNNATTEELVRHLMQQMPQETHEGQEGHELDPYELLLSHLQGLKSPTEAEWQQMMAKVRMMHDKYASSPELRKSPAPYNDPDEERRDVLSKVRAERDLLLKDQRAIEELREKLDEIFRQKHEAQSRQQALLEKQRQCEQDRSLMLTAIEAERAKLMSARADRLRLWKERSELEKQLQDVDQQQLLMSRQVPGRSVPEANRPAEKQQSRSKGVPHETVPAVIHGAPATGPWSTPKHWYVPHKEEGLHGLQGLQAPPGERRRDHRGIRADR</sequence>
<keyword evidence="6" id="KW-1185">Reference proteome</keyword>
<dbReference type="Proteomes" id="UP001152797">
    <property type="component" value="Unassembled WGS sequence"/>
</dbReference>
<dbReference type="EMBL" id="CAMXCT010000960">
    <property type="protein sequence ID" value="CAI3985141.1"/>
    <property type="molecule type" value="Genomic_DNA"/>
</dbReference>
<feature type="coiled-coil region" evidence="1">
    <location>
        <begin position="621"/>
        <end position="655"/>
    </location>
</feature>
<feature type="compositionally biased region" description="Basic and acidic residues" evidence="2">
    <location>
        <begin position="785"/>
        <end position="798"/>
    </location>
</feature>
<accession>A0A9P1C511</accession>
<evidence type="ECO:0000256" key="1">
    <source>
        <dbReference type="SAM" id="Coils"/>
    </source>
</evidence>
<reference evidence="4" key="1">
    <citation type="submission" date="2022-10" db="EMBL/GenBank/DDBJ databases">
        <authorList>
            <person name="Chen Y."/>
            <person name="Dougan E. K."/>
            <person name="Chan C."/>
            <person name="Rhodes N."/>
            <person name="Thang M."/>
        </authorList>
    </citation>
    <scope>NUCLEOTIDE SEQUENCE</scope>
</reference>
<evidence type="ECO:0000313" key="5">
    <source>
        <dbReference type="EMBL" id="CAL4772453.1"/>
    </source>
</evidence>
<keyword evidence="3" id="KW-0812">Transmembrane</keyword>
<evidence type="ECO:0000256" key="2">
    <source>
        <dbReference type="SAM" id="MobiDB-lite"/>
    </source>
</evidence>
<dbReference type="OrthoDB" id="423924at2759"/>